<evidence type="ECO:0000313" key="2">
    <source>
        <dbReference type="EMBL" id="MXU89860.1"/>
    </source>
</evidence>
<proteinExistence type="predicted"/>
<feature type="compositionally biased region" description="Low complexity" evidence="1">
    <location>
        <begin position="89"/>
        <end position="111"/>
    </location>
</feature>
<dbReference type="EMBL" id="GIFC01007777">
    <property type="protein sequence ID" value="MXU89860.1"/>
    <property type="molecule type" value="Transcribed_RNA"/>
</dbReference>
<accession>A0A6B0UJJ3</accession>
<evidence type="ECO:0000256" key="1">
    <source>
        <dbReference type="SAM" id="MobiDB-lite"/>
    </source>
</evidence>
<organism evidence="2">
    <name type="scientific">Ixodes ricinus</name>
    <name type="common">Common tick</name>
    <name type="synonym">Acarus ricinus</name>
    <dbReference type="NCBI Taxonomy" id="34613"/>
    <lineage>
        <taxon>Eukaryota</taxon>
        <taxon>Metazoa</taxon>
        <taxon>Ecdysozoa</taxon>
        <taxon>Arthropoda</taxon>
        <taxon>Chelicerata</taxon>
        <taxon>Arachnida</taxon>
        <taxon>Acari</taxon>
        <taxon>Parasitiformes</taxon>
        <taxon>Ixodida</taxon>
        <taxon>Ixodoidea</taxon>
        <taxon>Ixodidae</taxon>
        <taxon>Ixodinae</taxon>
        <taxon>Ixodes</taxon>
    </lineage>
</organism>
<sequence>MLPLVLLGVEGVAGGPLSAATLACLARLALLALLALAEPVLLLSEDVRLDSLCAWSCFLRLGSFSLSSLLRSLGVLGVFTMAGGGEEGAGSSSGSSSAGALPTGSSGMVLT</sequence>
<reference evidence="2" key="1">
    <citation type="submission" date="2019-12" db="EMBL/GenBank/DDBJ databases">
        <title>An insight into the sialome of adult female Ixodes ricinus ticks feeding for 6 days.</title>
        <authorList>
            <person name="Perner J."/>
            <person name="Ribeiro J.M.C."/>
        </authorList>
    </citation>
    <scope>NUCLEOTIDE SEQUENCE</scope>
    <source>
        <strain evidence="2">Semi-engorged</strain>
        <tissue evidence="2">Salivary glands</tissue>
    </source>
</reference>
<protein>
    <submittedName>
        <fullName evidence="2">Putative secreted protein</fullName>
    </submittedName>
</protein>
<name>A0A6B0UJJ3_IXORI</name>
<dbReference type="AlphaFoldDB" id="A0A6B0UJJ3"/>
<feature type="region of interest" description="Disordered" evidence="1">
    <location>
        <begin position="86"/>
        <end position="111"/>
    </location>
</feature>